<feature type="signal peptide" evidence="2">
    <location>
        <begin position="1"/>
        <end position="19"/>
    </location>
</feature>
<dbReference type="EC" id="1.2.1.20" evidence="4"/>
<evidence type="ECO:0000256" key="1">
    <source>
        <dbReference type="ARBA" id="ARBA00023002"/>
    </source>
</evidence>
<dbReference type="Pfam" id="PF00171">
    <property type="entry name" value="Aldedh"/>
    <property type="match status" value="1"/>
</dbReference>
<dbReference type="InterPro" id="IPR016161">
    <property type="entry name" value="Ald_DH/histidinol_DH"/>
</dbReference>
<evidence type="ECO:0000313" key="5">
    <source>
        <dbReference type="Proteomes" id="UP000032210"/>
    </source>
</evidence>
<dbReference type="EMBL" id="JXCQ01000024">
    <property type="protein sequence ID" value="KIR21550.1"/>
    <property type="molecule type" value="Genomic_DNA"/>
</dbReference>
<evidence type="ECO:0000259" key="3">
    <source>
        <dbReference type="Pfam" id="PF00171"/>
    </source>
</evidence>
<protein>
    <submittedName>
        <fullName evidence="4">DavD_2 protein</fullName>
        <ecNumber evidence="4">1.2.1.20</ecNumber>
    </submittedName>
</protein>
<accession>A0A0D0TL18</accession>
<dbReference type="Gene3D" id="3.40.605.10">
    <property type="entry name" value="Aldehyde Dehydrogenase, Chain A, domain 1"/>
    <property type="match status" value="1"/>
</dbReference>
<evidence type="ECO:0000256" key="2">
    <source>
        <dbReference type="SAM" id="SignalP"/>
    </source>
</evidence>
<organism evidence="4 5">
    <name type="scientific">Pseudomonas fluorescens</name>
    <dbReference type="NCBI Taxonomy" id="294"/>
    <lineage>
        <taxon>Bacteria</taxon>
        <taxon>Pseudomonadati</taxon>
        <taxon>Pseudomonadota</taxon>
        <taxon>Gammaproteobacteria</taxon>
        <taxon>Pseudomonadales</taxon>
        <taxon>Pseudomonadaceae</taxon>
        <taxon>Pseudomonas</taxon>
    </lineage>
</organism>
<dbReference type="SUPFAM" id="SSF53720">
    <property type="entry name" value="ALDH-like"/>
    <property type="match status" value="1"/>
</dbReference>
<dbReference type="Proteomes" id="UP000032210">
    <property type="component" value="Unassembled WGS sequence"/>
</dbReference>
<keyword evidence="2" id="KW-0732">Signal</keyword>
<feature type="chain" id="PRO_5002221933" evidence="2">
    <location>
        <begin position="20"/>
        <end position="73"/>
    </location>
</feature>
<dbReference type="InterPro" id="IPR015590">
    <property type="entry name" value="Aldehyde_DH_dom"/>
</dbReference>
<reference evidence="4 5" key="1">
    <citation type="submission" date="2015-01" db="EMBL/GenBank/DDBJ databases">
        <title>Genome sequence of the beneficial rhizobacterium Pseudomonas fluorescens 2-79.</title>
        <authorList>
            <person name="Thuermer A."/>
            <person name="Daniel R."/>
        </authorList>
    </citation>
    <scope>NUCLEOTIDE SEQUENCE [LARGE SCALE GENOMIC DNA]</scope>
    <source>
        <strain evidence="4 5">2-79</strain>
    </source>
</reference>
<dbReference type="GO" id="GO:0102810">
    <property type="term" value="F:glutarate-semialdehyde dehydrogenase (NADP+) activity"/>
    <property type="evidence" value="ECO:0007669"/>
    <property type="project" value="UniProtKB-EC"/>
</dbReference>
<evidence type="ECO:0000313" key="4">
    <source>
        <dbReference type="EMBL" id="KIR21550.1"/>
    </source>
</evidence>
<proteinExistence type="predicted"/>
<gene>
    <name evidence="4" type="primary">davD_2</name>
    <name evidence="4" type="ORF">PFLU3_30270</name>
</gene>
<sequence length="73" mass="7988">MVILCRTAVWQWLVFSASAQLIDKTGVSFITNKVGIARKLFSTGSTEVSRQLMAQCAKDIRKVSLELGGNARS</sequence>
<dbReference type="InterPro" id="IPR016162">
    <property type="entry name" value="Ald_DH_N"/>
</dbReference>
<comment type="caution">
    <text evidence="4">The sequence shown here is derived from an EMBL/GenBank/DDBJ whole genome shotgun (WGS) entry which is preliminary data.</text>
</comment>
<dbReference type="PATRIC" id="fig|294.125.peg.3103"/>
<dbReference type="AlphaFoldDB" id="A0A0D0TL18"/>
<feature type="domain" description="Aldehyde dehydrogenase" evidence="3">
    <location>
        <begin position="38"/>
        <end position="71"/>
    </location>
</feature>
<name>A0A0D0TL18_PSEFL</name>
<keyword evidence="1 4" id="KW-0560">Oxidoreductase</keyword>